<keyword evidence="2" id="KW-1185">Reference proteome</keyword>
<evidence type="ECO:0000313" key="1">
    <source>
        <dbReference type="EMBL" id="MBH0231706.1"/>
    </source>
</evidence>
<accession>A0A931MX17</accession>
<gene>
    <name evidence="1" type="ORF">H0267_15955</name>
</gene>
<evidence type="ECO:0000313" key="2">
    <source>
        <dbReference type="Proteomes" id="UP000614490"/>
    </source>
</evidence>
<sequence>MEQTSWFDLLGNDVDPIYLELKKFSDGQTTVHIRPFTITKNRYDLYEIETEGIHDCVSTIEECYQYLCSYSKAVMS</sequence>
<reference evidence="1 2" key="1">
    <citation type="journal article" date="2005" name="Int. J. Syst. Evol. Microbiol.">
        <title>Halobacillus yeomjeoni sp. nov., isolated from a marine solar saltern in Korea.</title>
        <authorList>
            <person name="Yoon J.H."/>
            <person name="Kang S.J."/>
            <person name="Lee C.H."/>
            <person name="Oh H.W."/>
            <person name="Oh T.K."/>
        </authorList>
    </citation>
    <scope>NUCLEOTIDE SEQUENCE [LARGE SCALE GENOMIC DNA]</scope>
    <source>
        <strain evidence="1 2">KCTC 3957</strain>
    </source>
</reference>
<dbReference type="EMBL" id="JADZSC010000004">
    <property type="protein sequence ID" value="MBH0231706.1"/>
    <property type="molecule type" value="Genomic_DNA"/>
</dbReference>
<dbReference type="RefSeq" id="WP_197318338.1">
    <property type="nucleotide sequence ID" value="NZ_JADZSC010000004.1"/>
</dbReference>
<proteinExistence type="predicted"/>
<dbReference type="AlphaFoldDB" id="A0A931MX17"/>
<name>A0A931MX17_9BACI</name>
<comment type="caution">
    <text evidence="1">The sequence shown here is derived from an EMBL/GenBank/DDBJ whole genome shotgun (WGS) entry which is preliminary data.</text>
</comment>
<dbReference type="Proteomes" id="UP000614490">
    <property type="component" value="Unassembled WGS sequence"/>
</dbReference>
<organism evidence="1 2">
    <name type="scientific">Halobacillus yeomjeoni</name>
    <dbReference type="NCBI Taxonomy" id="311194"/>
    <lineage>
        <taxon>Bacteria</taxon>
        <taxon>Bacillati</taxon>
        <taxon>Bacillota</taxon>
        <taxon>Bacilli</taxon>
        <taxon>Bacillales</taxon>
        <taxon>Bacillaceae</taxon>
        <taxon>Halobacillus</taxon>
    </lineage>
</organism>
<protein>
    <submittedName>
        <fullName evidence="1">Uncharacterized protein</fullName>
    </submittedName>
</protein>